<dbReference type="HOGENOM" id="CLU_2321289_0_0_1"/>
<dbReference type="EMBL" id="KN832054">
    <property type="protein sequence ID" value="KIN96083.1"/>
    <property type="molecule type" value="Genomic_DNA"/>
</dbReference>
<sequence length="99" mass="11755">MSTLYCPLVRPRTHAPNWENANLQRCSCHNTEQSSYLLSLIVDRYNARAKLFRRRRMRRTLTHRRRFNPWAPCKLASLSLFSATHARGFPSMYSDHKCE</sequence>
<organism evidence="1 2">
    <name type="scientific">Pisolithus tinctorius Marx 270</name>
    <dbReference type="NCBI Taxonomy" id="870435"/>
    <lineage>
        <taxon>Eukaryota</taxon>
        <taxon>Fungi</taxon>
        <taxon>Dikarya</taxon>
        <taxon>Basidiomycota</taxon>
        <taxon>Agaricomycotina</taxon>
        <taxon>Agaricomycetes</taxon>
        <taxon>Agaricomycetidae</taxon>
        <taxon>Boletales</taxon>
        <taxon>Sclerodermatineae</taxon>
        <taxon>Pisolithaceae</taxon>
        <taxon>Pisolithus</taxon>
    </lineage>
</organism>
<dbReference type="AlphaFoldDB" id="A0A0C3NL93"/>
<accession>A0A0C3NL93</accession>
<name>A0A0C3NL93_PISTI</name>
<reference evidence="2" key="2">
    <citation type="submission" date="2015-01" db="EMBL/GenBank/DDBJ databases">
        <title>Evolutionary Origins and Diversification of the Mycorrhizal Mutualists.</title>
        <authorList>
            <consortium name="DOE Joint Genome Institute"/>
            <consortium name="Mycorrhizal Genomics Consortium"/>
            <person name="Kohler A."/>
            <person name="Kuo A."/>
            <person name="Nagy L.G."/>
            <person name="Floudas D."/>
            <person name="Copeland A."/>
            <person name="Barry K.W."/>
            <person name="Cichocki N."/>
            <person name="Veneault-Fourrey C."/>
            <person name="LaButti K."/>
            <person name="Lindquist E.A."/>
            <person name="Lipzen A."/>
            <person name="Lundell T."/>
            <person name="Morin E."/>
            <person name="Murat C."/>
            <person name="Riley R."/>
            <person name="Ohm R."/>
            <person name="Sun H."/>
            <person name="Tunlid A."/>
            <person name="Henrissat B."/>
            <person name="Grigoriev I.V."/>
            <person name="Hibbett D.S."/>
            <person name="Martin F."/>
        </authorList>
    </citation>
    <scope>NUCLEOTIDE SEQUENCE [LARGE SCALE GENOMIC DNA]</scope>
    <source>
        <strain evidence="2">Marx 270</strain>
    </source>
</reference>
<keyword evidence="2" id="KW-1185">Reference proteome</keyword>
<dbReference type="Proteomes" id="UP000054217">
    <property type="component" value="Unassembled WGS sequence"/>
</dbReference>
<gene>
    <name evidence="1" type="ORF">M404DRAFT_292159</name>
</gene>
<evidence type="ECO:0000313" key="2">
    <source>
        <dbReference type="Proteomes" id="UP000054217"/>
    </source>
</evidence>
<protein>
    <submittedName>
        <fullName evidence="1">Uncharacterized protein</fullName>
    </submittedName>
</protein>
<evidence type="ECO:0000313" key="1">
    <source>
        <dbReference type="EMBL" id="KIN96083.1"/>
    </source>
</evidence>
<dbReference type="InParanoid" id="A0A0C3NL93"/>
<proteinExistence type="predicted"/>
<reference evidence="1 2" key="1">
    <citation type="submission" date="2014-04" db="EMBL/GenBank/DDBJ databases">
        <authorList>
            <consortium name="DOE Joint Genome Institute"/>
            <person name="Kuo A."/>
            <person name="Kohler A."/>
            <person name="Costa M.D."/>
            <person name="Nagy L.G."/>
            <person name="Floudas D."/>
            <person name="Copeland A."/>
            <person name="Barry K.W."/>
            <person name="Cichocki N."/>
            <person name="Veneault-Fourrey C."/>
            <person name="LaButti K."/>
            <person name="Lindquist E.A."/>
            <person name="Lipzen A."/>
            <person name="Lundell T."/>
            <person name="Morin E."/>
            <person name="Murat C."/>
            <person name="Sun H."/>
            <person name="Tunlid A."/>
            <person name="Henrissat B."/>
            <person name="Grigoriev I.V."/>
            <person name="Hibbett D.S."/>
            <person name="Martin F."/>
            <person name="Nordberg H.P."/>
            <person name="Cantor M.N."/>
            <person name="Hua S.X."/>
        </authorList>
    </citation>
    <scope>NUCLEOTIDE SEQUENCE [LARGE SCALE GENOMIC DNA]</scope>
    <source>
        <strain evidence="1 2">Marx 270</strain>
    </source>
</reference>